<feature type="transmembrane region" description="Helical" evidence="1">
    <location>
        <begin position="7"/>
        <end position="28"/>
    </location>
</feature>
<keyword evidence="1" id="KW-1133">Transmembrane helix</keyword>
<keyword evidence="1" id="KW-0472">Membrane</keyword>
<dbReference type="Proteomes" id="UP000830326">
    <property type="component" value="Chromosome"/>
</dbReference>
<proteinExistence type="predicted"/>
<gene>
    <name evidence="2" type="ORF">MUO15_14420</name>
</gene>
<dbReference type="InterPro" id="IPR007401">
    <property type="entry name" value="DUF454"/>
</dbReference>
<dbReference type="EMBL" id="CP095075">
    <property type="protein sequence ID" value="UOR10813.1"/>
    <property type="molecule type" value="Genomic_DNA"/>
</dbReference>
<evidence type="ECO:0000256" key="1">
    <source>
        <dbReference type="SAM" id="Phobius"/>
    </source>
</evidence>
<dbReference type="PIRSF" id="PIRSF016789">
    <property type="entry name" value="DUF454"/>
    <property type="match status" value="1"/>
</dbReference>
<evidence type="ECO:0000313" key="3">
    <source>
        <dbReference type="Proteomes" id="UP000830326"/>
    </source>
</evidence>
<keyword evidence="1" id="KW-0812">Transmembrane</keyword>
<reference evidence="2" key="1">
    <citation type="submission" date="2022-04" db="EMBL/GenBank/DDBJ databases">
        <title>Halobacillus sp. isolated from saltern.</title>
        <authorList>
            <person name="Won M."/>
            <person name="Lee C.-M."/>
            <person name="Woen H.-Y."/>
            <person name="Kwon S.-W."/>
        </authorList>
    </citation>
    <scope>NUCLEOTIDE SEQUENCE</scope>
    <source>
        <strain evidence="2">SSHM10-5</strain>
    </source>
</reference>
<dbReference type="PANTHER" id="PTHR35813:SF1">
    <property type="entry name" value="INNER MEMBRANE PROTEIN YBAN"/>
    <property type="match status" value="1"/>
</dbReference>
<organism evidence="2 3">
    <name type="scientific">Halobacillus amylolyticus</name>
    <dbReference type="NCBI Taxonomy" id="2932259"/>
    <lineage>
        <taxon>Bacteria</taxon>
        <taxon>Bacillati</taxon>
        <taxon>Bacillota</taxon>
        <taxon>Bacilli</taxon>
        <taxon>Bacillales</taxon>
        <taxon>Bacillaceae</taxon>
        <taxon>Halobacillus</taxon>
    </lineage>
</organism>
<keyword evidence="3" id="KW-1185">Reference proteome</keyword>
<protein>
    <submittedName>
        <fullName evidence="2">YbaN family protein</fullName>
    </submittedName>
</protein>
<dbReference type="PANTHER" id="PTHR35813">
    <property type="entry name" value="INNER MEMBRANE PROTEIN YBAN"/>
    <property type="match status" value="1"/>
</dbReference>
<sequence length="123" mass="13772">MKLVKKIILIIVGFLSLGLGLAGILLPLLPTTPFLLLAAACFVRSSNKLYYWLITNKWFGSYIRDFRAGNGIPLKAKVIGVTTLWISIIYSAFFIVPLVTVRIVMLLVASYFTWYILSQKTLG</sequence>
<dbReference type="Pfam" id="PF04304">
    <property type="entry name" value="DUF454"/>
    <property type="match status" value="1"/>
</dbReference>
<dbReference type="RefSeq" id="WP_245030183.1">
    <property type="nucleotide sequence ID" value="NZ_CP095075.1"/>
</dbReference>
<evidence type="ECO:0000313" key="2">
    <source>
        <dbReference type="EMBL" id="UOR10813.1"/>
    </source>
</evidence>
<name>A0ABY4H8P3_9BACI</name>
<accession>A0ABY4H8P3</accession>